<dbReference type="AlphaFoldDB" id="A0A445MU58"/>
<accession>A0A445MU58</accession>
<sequence>MKENEIRILVEKIDQSIYLIRGHKIILSPHLAELYGVETRVLMSLSGMVEIPRL</sequence>
<dbReference type="EMBL" id="OJIN01000073">
    <property type="protein sequence ID" value="SPD73006.1"/>
    <property type="molecule type" value="Genomic_DNA"/>
</dbReference>
<gene>
    <name evidence="1" type="ORF">PITCH_A1640016</name>
</gene>
<proteinExistence type="predicted"/>
<evidence type="ECO:0008006" key="2">
    <source>
        <dbReference type="Google" id="ProtNLM"/>
    </source>
</evidence>
<name>A0A445MU58_9BACT</name>
<reference evidence="1" key="1">
    <citation type="submission" date="2018-01" db="EMBL/GenBank/DDBJ databases">
        <authorList>
            <person name="Regsiter A."/>
            <person name="William W."/>
        </authorList>
    </citation>
    <scope>NUCLEOTIDE SEQUENCE</scope>
    <source>
        <strain evidence="1">TRIP AH-1</strain>
    </source>
</reference>
<evidence type="ECO:0000313" key="1">
    <source>
        <dbReference type="EMBL" id="SPD73006.1"/>
    </source>
</evidence>
<protein>
    <recommendedName>
        <fullName evidence="2">KilA-N DNA-binding domain-containing protein</fullName>
    </recommendedName>
</protein>
<organism evidence="1">
    <name type="scientific">uncultured Desulfobacterium sp</name>
    <dbReference type="NCBI Taxonomy" id="201089"/>
    <lineage>
        <taxon>Bacteria</taxon>
        <taxon>Pseudomonadati</taxon>
        <taxon>Thermodesulfobacteriota</taxon>
        <taxon>Desulfobacteria</taxon>
        <taxon>Desulfobacterales</taxon>
        <taxon>Desulfobacteriaceae</taxon>
        <taxon>Desulfobacterium</taxon>
        <taxon>environmental samples</taxon>
    </lineage>
</organism>